<dbReference type="AlphaFoldDB" id="A0A4U6UEM8"/>
<evidence type="ECO:0000256" key="2">
    <source>
        <dbReference type="SAM" id="SignalP"/>
    </source>
</evidence>
<evidence type="ECO:0008006" key="5">
    <source>
        <dbReference type="Google" id="ProtNLM"/>
    </source>
</evidence>
<evidence type="ECO:0000313" key="3">
    <source>
        <dbReference type="EMBL" id="TKW13054.1"/>
    </source>
</evidence>
<feature type="chain" id="PRO_5020863380" description="Secreted protein" evidence="2">
    <location>
        <begin position="31"/>
        <end position="74"/>
    </location>
</feature>
<keyword evidence="2" id="KW-0732">Signal</keyword>
<evidence type="ECO:0000256" key="1">
    <source>
        <dbReference type="SAM" id="MobiDB-lite"/>
    </source>
</evidence>
<keyword evidence="4" id="KW-1185">Reference proteome</keyword>
<accession>A0A4U6UEM8</accession>
<proteinExistence type="predicted"/>
<dbReference type="Gramene" id="TKW13054">
    <property type="protein sequence ID" value="TKW13054"/>
    <property type="gene ID" value="SEVIR_5G075100v2"/>
</dbReference>
<dbReference type="PROSITE" id="PS51257">
    <property type="entry name" value="PROKAR_LIPOPROTEIN"/>
    <property type="match status" value="1"/>
</dbReference>
<reference evidence="3" key="1">
    <citation type="submission" date="2019-03" db="EMBL/GenBank/DDBJ databases">
        <title>WGS assembly of Setaria viridis.</title>
        <authorList>
            <person name="Huang P."/>
            <person name="Jenkins J."/>
            <person name="Grimwood J."/>
            <person name="Barry K."/>
            <person name="Healey A."/>
            <person name="Mamidi S."/>
            <person name="Sreedasyam A."/>
            <person name="Shu S."/>
            <person name="Feldman M."/>
            <person name="Wu J."/>
            <person name="Yu Y."/>
            <person name="Chen C."/>
            <person name="Johnson J."/>
            <person name="Rokhsar D."/>
            <person name="Baxter I."/>
            <person name="Schmutz J."/>
            <person name="Brutnell T."/>
            <person name="Kellogg E."/>
        </authorList>
    </citation>
    <scope>NUCLEOTIDE SEQUENCE [LARGE SCALE GENOMIC DNA]</scope>
</reference>
<feature type="compositionally biased region" description="Pro residues" evidence="1">
    <location>
        <begin position="63"/>
        <end position="74"/>
    </location>
</feature>
<protein>
    <recommendedName>
        <fullName evidence="5">Secreted protein</fullName>
    </recommendedName>
</protein>
<feature type="signal peptide" evidence="2">
    <location>
        <begin position="1"/>
        <end position="30"/>
    </location>
</feature>
<dbReference type="EMBL" id="CM016556">
    <property type="protein sequence ID" value="TKW13054.1"/>
    <property type="molecule type" value="Genomic_DNA"/>
</dbReference>
<dbReference type="Proteomes" id="UP000298652">
    <property type="component" value="Chromosome 5"/>
</dbReference>
<sequence>MKKLASLPSLPVMTAIILAVAISCSVVVHCSEARAQADAAVPHPDGDHQGQVPPAPQGKTPIQPQPPCCERPGV</sequence>
<organism evidence="3 4">
    <name type="scientific">Setaria viridis</name>
    <name type="common">Green bristlegrass</name>
    <name type="synonym">Setaria italica subsp. viridis</name>
    <dbReference type="NCBI Taxonomy" id="4556"/>
    <lineage>
        <taxon>Eukaryota</taxon>
        <taxon>Viridiplantae</taxon>
        <taxon>Streptophyta</taxon>
        <taxon>Embryophyta</taxon>
        <taxon>Tracheophyta</taxon>
        <taxon>Spermatophyta</taxon>
        <taxon>Magnoliopsida</taxon>
        <taxon>Liliopsida</taxon>
        <taxon>Poales</taxon>
        <taxon>Poaceae</taxon>
        <taxon>PACMAD clade</taxon>
        <taxon>Panicoideae</taxon>
        <taxon>Panicodae</taxon>
        <taxon>Paniceae</taxon>
        <taxon>Cenchrinae</taxon>
        <taxon>Setaria</taxon>
    </lineage>
</organism>
<gene>
    <name evidence="3" type="ORF">SEVIR_5G075100v2</name>
</gene>
<evidence type="ECO:0000313" key="4">
    <source>
        <dbReference type="Proteomes" id="UP000298652"/>
    </source>
</evidence>
<name>A0A4U6UEM8_SETVI</name>
<feature type="region of interest" description="Disordered" evidence="1">
    <location>
        <begin position="38"/>
        <end position="74"/>
    </location>
</feature>
<dbReference type="OMA" id="PPCCLRP"/>